<dbReference type="InterPro" id="IPR000923">
    <property type="entry name" value="BlueCu_1"/>
</dbReference>
<dbReference type="PROSITE" id="PS51318">
    <property type="entry name" value="TAT"/>
    <property type="match status" value="1"/>
</dbReference>
<evidence type="ECO:0000256" key="2">
    <source>
        <dbReference type="ARBA" id="ARBA00022448"/>
    </source>
</evidence>
<dbReference type="InterPro" id="IPR006311">
    <property type="entry name" value="TAT_signal"/>
</dbReference>
<accession>A0ABW4N701</accession>
<evidence type="ECO:0000256" key="4">
    <source>
        <dbReference type="ARBA" id="ARBA00022982"/>
    </source>
</evidence>
<comment type="caution">
    <text evidence="10">The sequence shown here is derived from an EMBL/GenBank/DDBJ whole genome shotgun (WGS) entry which is preliminary data.</text>
</comment>
<keyword evidence="5" id="KW-0186">Copper</keyword>
<organism evidence="10 11">
    <name type="scientific">Phenylobacterium terrae</name>
    <dbReference type="NCBI Taxonomy" id="2665495"/>
    <lineage>
        <taxon>Bacteria</taxon>
        <taxon>Pseudomonadati</taxon>
        <taxon>Pseudomonadota</taxon>
        <taxon>Alphaproteobacteria</taxon>
        <taxon>Caulobacterales</taxon>
        <taxon>Caulobacteraceae</taxon>
        <taxon>Phenylobacterium</taxon>
    </lineage>
</organism>
<dbReference type="PANTHER" id="PTHR34192:SF10">
    <property type="entry name" value="PLASTOCYANIN MAJOR ISOFORM, CHLOROPLASTIC-RELATED"/>
    <property type="match status" value="1"/>
</dbReference>
<dbReference type="PRINTS" id="PR00157">
    <property type="entry name" value="PLASTOCYANIN"/>
</dbReference>
<evidence type="ECO:0000256" key="6">
    <source>
        <dbReference type="ARBA" id="ARBA00023136"/>
    </source>
</evidence>
<feature type="signal peptide" evidence="8">
    <location>
        <begin position="1"/>
        <end position="24"/>
    </location>
</feature>
<protein>
    <submittedName>
        <fullName evidence="10">Plastocyanin/azurin family copper-binding protein</fullName>
    </submittedName>
</protein>
<evidence type="ECO:0000313" key="11">
    <source>
        <dbReference type="Proteomes" id="UP001597237"/>
    </source>
</evidence>
<sequence>MAIHRRGLMLSAAAAAALPPLAHAQADEPVLVTIPKTRTAFEPGEVTITSGQTVRWRNRSIVEHSVVCDPTQPKDPASSALPDGAKPFDSGPFKDGATFEHRFETPGTYVYFCREHEGMGMVGKVIVTA</sequence>
<comment type="subcellular location">
    <subcellularLocation>
        <location evidence="1">Membrane</location>
    </subcellularLocation>
</comment>
<evidence type="ECO:0000256" key="8">
    <source>
        <dbReference type="SAM" id="SignalP"/>
    </source>
</evidence>
<reference evidence="11" key="1">
    <citation type="journal article" date="2019" name="Int. J. Syst. Evol. Microbiol.">
        <title>The Global Catalogue of Microorganisms (GCM) 10K type strain sequencing project: providing services to taxonomists for standard genome sequencing and annotation.</title>
        <authorList>
            <consortium name="The Broad Institute Genomics Platform"/>
            <consortium name="The Broad Institute Genome Sequencing Center for Infectious Disease"/>
            <person name="Wu L."/>
            <person name="Ma J."/>
        </authorList>
    </citation>
    <scope>NUCLEOTIDE SEQUENCE [LARGE SCALE GENOMIC DNA]</scope>
    <source>
        <strain evidence="11">DFY28</strain>
    </source>
</reference>
<proteinExistence type="predicted"/>
<dbReference type="InterPro" id="IPR002387">
    <property type="entry name" value="Plastocyanin"/>
</dbReference>
<feature type="domain" description="Blue (type 1) copper" evidence="9">
    <location>
        <begin position="30"/>
        <end position="127"/>
    </location>
</feature>
<keyword evidence="4" id="KW-0249">Electron transport</keyword>
<feature type="chain" id="PRO_5045300456" evidence="8">
    <location>
        <begin position="25"/>
        <end position="129"/>
    </location>
</feature>
<dbReference type="SUPFAM" id="SSF49503">
    <property type="entry name" value="Cupredoxins"/>
    <property type="match status" value="1"/>
</dbReference>
<dbReference type="RefSeq" id="WP_377283504.1">
    <property type="nucleotide sequence ID" value="NZ_JBHRSI010000009.1"/>
</dbReference>
<evidence type="ECO:0000259" key="9">
    <source>
        <dbReference type="Pfam" id="PF00127"/>
    </source>
</evidence>
<keyword evidence="11" id="KW-1185">Reference proteome</keyword>
<feature type="region of interest" description="Disordered" evidence="7">
    <location>
        <begin position="68"/>
        <end position="93"/>
    </location>
</feature>
<keyword evidence="6" id="KW-0472">Membrane</keyword>
<evidence type="ECO:0000313" key="10">
    <source>
        <dbReference type="EMBL" id="MFD1785928.1"/>
    </source>
</evidence>
<gene>
    <name evidence="10" type="ORF">ACFSC0_21220</name>
</gene>
<dbReference type="EMBL" id="JBHUEY010000012">
    <property type="protein sequence ID" value="MFD1785928.1"/>
    <property type="molecule type" value="Genomic_DNA"/>
</dbReference>
<dbReference type="PANTHER" id="PTHR34192">
    <property type="entry name" value="PLASTOCYANIN MAJOR ISOFORM, CHLOROPLASTIC-RELATED"/>
    <property type="match status" value="1"/>
</dbReference>
<dbReference type="Pfam" id="PF00127">
    <property type="entry name" value="Copper-bind"/>
    <property type="match status" value="1"/>
</dbReference>
<evidence type="ECO:0000256" key="5">
    <source>
        <dbReference type="ARBA" id="ARBA00023008"/>
    </source>
</evidence>
<evidence type="ECO:0000256" key="3">
    <source>
        <dbReference type="ARBA" id="ARBA00022723"/>
    </source>
</evidence>
<keyword evidence="3" id="KW-0479">Metal-binding</keyword>
<evidence type="ECO:0000256" key="1">
    <source>
        <dbReference type="ARBA" id="ARBA00004370"/>
    </source>
</evidence>
<name>A0ABW4N701_9CAUL</name>
<evidence type="ECO:0000256" key="7">
    <source>
        <dbReference type="SAM" id="MobiDB-lite"/>
    </source>
</evidence>
<dbReference type="Proteomes" id="UP001597237">
    <property type="component" value="Unassembled WGS sequence"/>
</dbReference>
<dbReference type="InterPro" id="IPR008972">
    <property type="entry name" value="Cupredoxin"/>
</dbReference>
<keyword evidence="8" id="KW-0732">Signal</keyword>
<keyword evidence="2" id="KW-0813">Transport</keyword>
<dbReference type="Gene3D" id="2.60.40.420">
    <property type="entry name" value="Cupredoxins - blue copper proteins"/>
    <property type="match status" value="1"/>
</dbReference>